<dbReference type="PANTHER" id="PTHR13375">
    <property type="entry name" value="FMS INTERACTING PROTEIN"/>
    <property type="match status" value="1"/>
</dbReference>
<comment type="similarity">
    <text evidence="2">Belongs to the THOC5 family.</text>
</comment>
<dbReference type="Proteomes" id="UP000001514">
    <property type="component" value="Unassembled WGS sequence"/>
</dbReference>
<feature type="region of interest" description="Disordered" evidence="4">
    <location>
        <begin position="504"/>
        <end position="548"/>
    </location>
</feature>
<accession>D8RA25</accession>
<organism evidence="6">
    <name type="scientific">Selaginella moellendorffii</name>
    <name type="common">Spikemoss</name>
    <dbReference type="NCBI Taxonomy" id="88036"/>
    <lineage>
        <taxon>Eukaryota</taxon>
        <taxon>Viridiplantae</taxon>
        <taxon>Streptophyta</taxon>
        <taxon>Embryophyta</taxon>
        <taxon>Tracheophyta</taxon>
        <taxon>Lycopodiopsida</taxon>
        <taxon>Selaginellales</taxon>
        <taxon>Selaginellaceae</taxon>
        <taxon>Selaginella</taxon>
    </lineage>
</organism>
<evidence type="ECO:0000256" key="1">
    <source>
        <dbReference type="ARBA" id="ARBA00004123"/>
    </source>
</evidence>
<dbReference type="GO" id="GO:0006406">
    <property type="term" value="P:mRNA export from nucleus"/>
    <property type="evidence" value="ECO:0000318"/>
    <property type="project" value="GO_Central"/>
</dbReference>
<comment type="subcellular location">
    <subcellularLocation>
        <location evidence="1">Nucleus</location>
    </subcellularLocation>
</comment>
<dbReference type="AlphaFoldDB" id="D8RA25"/>
<name>D8RA25_SELML</name>
<dbReference type="eggNOG" id="KOG2216">
    <property type="taxonomic scope" value="Eukaryota"/>
</dbReference>
<sequence>MAYELLAQARGDVEDALARMLHAKKAGTARVELPELTTAASILLLNLRQINRVILQEEDRVKVETEAAKSPLDRTTLQLHNLLYEKNHYLKAIKTCKDFKSKYPDIELVPEEEFFRDAPEELLSDPAIKNDPHKLMLQRLNFEMHQRKQLCKQRELLEARKKMLQENIANRKKFLSSLPSQLKALKKASLPVQQHLGILHTKRLKQHQLADLLPSPLYILYVQLMSYKEAFGEPIDVEIMGSAKEAQAFLKQSTNRESGPGSFDEQHKADDEVLDDDDESQRRRKRTKRTHDVEAAADAGVLHAHPLSVILQIYDDDDRGGEKAAKLLTLKFEYLPRLNVVCAGVEGHQDSDVHLLANLFPDDAGVTLPNQAGKILAENKLVEDPKRTSRWYKWAQHLAGIDFLSETPQYLCHQETAEVIKTSISSGLAVYRQQHRVQTVLQQLRNRKKSQLALKGQLDSLEKLAIPPLKFKAVHWATHVPKCLLKRWTQASVVETLALESEAGREDGELPPAAISKPASSNEKGASSKKSARFEAPEAQLAAPRQDALQPRQIDLELSIYSSAEFADEEMEECEPNVPEEKEVDLSCSKQNWKDYGSRAFNAVLRRDDDASGRAFELEAQVTIAMDYPARPPLFQLRLLSGSTQCFHHPPSAGVLDVTEARIQGSDWFNELRAMEGKINCQVLEKLPEWEEDSVLAHQMALLAYLFDTEVDGELASSLRRMDSTTRLHRGRDRRIDLNL</sequence>
<evidence type="ECO:0000313" key="6">
    <source>
        <dbReference type="Proteomes" id="UP000001514"/>
    </source>
</evidence>
<evidence type="ECO:0008006" key="7">
    <source>
        <dbReference type="Google" id="ProtNLM"/>
    </source>
</evidence>
<dbReference type="FunCoup" id="D8RA25">
    <property type="interactions" value="4731"/>
</dbReference>
<dbReference type="KEGG" id="smo:SELMODRAFT_169328"/>
<dbReference type="OrthoDB" id="20582at2759"/>
<feature type="region of interest" description="Disordered" evidence="4">
    <location>
        <begin position="251"/>
        <end position="293"/>
    </location>
</feature>
<dbReference type="HOGENOM" id="CLU_019074_0_0_1"/>
<keyword evidence="3" id="KW-0539">Nucleus</keyword>
<dbReference type="PANTHER" id="PTHR13375:SF3">
    <property type="entry name" value="THO COMPLEX SUBUNIT 5 HOMOLOG"/>
    <property type="match status" value="1"/>
</dbReference>
<dbReference type="OMA" id="DRECKED"/>
<dbReference type="EMBL" id="GL377574">
    <property type="protein sequence ID" value="EFJ30993.1"/>
    <property type="molecule type" value="Genomic_DNA"/>
</dbReference>
<evidence type="ECO:0000256" key="2">
    <source>
        <dbReference type="ARBA" id="ARBA00008044"/>
    </source>
</evidence>
<evidence type="ECO:0000256" key="3">
    <source>
        <dbReference type="ARBA" id="ARBA00023242"/>
    </source>
</evidence>
<feature type="compositionally biased region" description="Polar residues" evidence="4">
    <location>
        <begin position="518"/>
        <end position="529"/>
    </location>
</feature>
<gene>
    <name evidence="5" type="ORF">SELMODRAFT_169328</name>
</gene>
<reference evidence="5 6" key="1">
    <citation type="journal article" date="2011" name="Science">
        <title>The Selaginella genome identifies genetic changes associated with the evolution of vascular plants.</title>
        <authorList>
            <person name="Banks J.A."/>
            <person name="Nishiyama T."/>
            <person name="Hasebe M."/>
            <person name="Bowman J.L."/>
            <person name="Gribskov M."/>
            <person name="dePamphilis C."/>
            <person name="Albert V.A."/>
            <person name="Aono N."/>
            <person name="Aoyama T."/>
            <person name="Ambrose B.A."/>
            <person name="Ashton N.W."/>
            <person name="Axtell M.J."/>
            <person name="Barker E."/>
            <person name="Barker M.S."/>
            <person name="Bennetzen J.L."/>
            <person name="Bonawitz N.D."/>
            <person name="Chapple C."/>
            <person name="Cheng C."/>
            <person name="Correa L.G."/>
            <person name="Dacre M."/>
            <person name="DeBarry J."/>
            <person name="Dreyer I."/>
            <person name="Elias M."/>
            <person name="Engstrom E.M."/>
            <person name="Estelle M."/>
            <person name="Feng L."/>
            <person name="Finet C."/>
            <person name="Floyd S.K."/>
            <person name="Frommer W.B."/>
            <person name="Fujita T."/>
            <person name="Gramzow L."/>
            <person name="Gutensohn M."/>
            <person name="Harholt J."/>
            <person name="Hattori M."/>
            <person name="Heyl A."/>
            <person name="Hirai T."/>
            <person name="Hiwatashi Y."/>
            <person name="Ishikawa M."/>
            <person name="Iwata M."/>
            <person name="Karol K.G."/>
            <person name="Koehler B."/>
            <person name="Kolukisaoglu U."/>
            <person name="Kubo M."/>
            <person name="Kurata T."/>
            <person name="Lalonde S."/>
            <person name="Li K."/>
            <person name="Li Y."/>
            <person name="Litt A."/>
            <person name="Lyons E."/>
            <person name="Manning G."/>
            <person name="Maruyama T."/>
            <person name="Michael T.P."/>
            <person name="Mikami K."/>
            <person name="Miyazaki S."/>
            <person name="Morinaga S."/>
            <person name="Murata T."/>
            <person name="Mueller-Roeber B."/>
            <person name="Nelson D.R."/>
            <person name="Obara M."/>
            <person name="Oguri Y."/>
            <person name="Olmstead R.G."/>
            <person name="Onodera N."/>
            <person name="Petersen B.L."/>
            <person name="Pils B."/>
            <person name="Prigge M."/>
            <person name="Rensing S.A."/>
            <person name="Riano-Pachon D.M."/>
            <person name="Roberts A.W."/>
            <person name="Sato Y."/>
            <person name="Scheller H.V."/>
            <person name="Schulz B."/>
            <person name="Schulz C."/>
            <person name="Shakirov E.V."/>
            <person name="Shibagaki N."/>
            <person name="Shinohara N."/>
            <person name="Shippen D.E."/>
            <person name="Soerensen I."/>
            <person name="Sotooka R."/>
            <person name="Sugimoto N."/>
            <person name="Sugita M."/>
            <person name="Sumikawa N."/>
            <person name="Tanurdzic M."/>
            <person name="Theissen G."/>
            <person name="Ulvskov P."/>
            <person name="Wakazuki S."/>
            <person name="Weng J.K."/>
            <person name="Willats W.W."/>
            <person name="Wipf D."/>
            <person name="Wolf P.G."/>
            <person name="Yang L."/>
            <person name="Zimmer A.D."/>
            <person name="Zhu Q."/>
            <person name="Mitros T."/>
            <person name="Hellsten U."/>
            <person name="Loque D."/>
            <person name="Otillar R."/>
            <person name="Salamov A."/>
            <person name="Schmutz J."/>
            <person name="Shapiro H."/>
            <person name="Lindquist E."/>
            <person name="Lucas S."/>
            <person name="Rokhsar D."/>
            <person name="Grigoriev I.V."/>
        </authorList>
    </citation>
    <scope>NUCLEOTIDE SEQUENCE [LARGE SCALE GENOMIC DNA]</scope>
</reference>
<evidence type="ECO:0000313" key="5">
    <source>
        <dbReference type="EMBL" id="EFJ30993.1"/>
    </source>
</evidence>
<proteinExistence type="inferred from homology"/>
<dbReference type="InterPro" id="IPR019163">
    <property type="entry name" value="THO_Thoc5"/>
</dbReference>
<evidence type="ECO:0000256" key="4">
    <source>
        <dbReference type="SAM" id="MobiDB-lite"/>
    </source>
</evidence>
<dbReference type="Gramene" id="EFJ30993">
    <property type="protein sequence ID" value="EFJ30993"/>
    <property type="gene ID" value="SELMODRAFT_169328"/>
</dbReference>
<keyword evidence="6" id="KW-1185">Reference proteome</keyword>
<dbReference type="GO" id="GO:0003729">
    <property type="term" value="F:mRNA binding"/>
    <property type="evidence" value="ECO:0000318"/>
    <property type="project" value="GO_Central"/>
</dbReference>
<protein>
    <recommendedName>
        <fullName evidence="7">THO complex subunit 5</fullName>
    </recommendedName>
</protein>
<dbReference type="InParanoid" id="D8RA25"/>
<dbReference type="GO" id="GO:0000445">
    <property type="term" value="C:THO complex part of transcription export complex"/>
    <property type="evidence" value="ECO:0000318"/>
    <property type="project" value="GO_Central"/>
</dbReference>
<dbReference type="Pfam" id="PF09766">
    <property type="entry name" value="FmiP_Thoc5"/>
    <property type="match status" value="1"/>
</dbReference>
<dbReference type="STRING" id="88036.D8RA25"/>